<gene>
    <name evidence="1" type="ORF">HW115_02210</name>
</gene>
<dbReference type="AlphaFoldDB" id="A0A851GH09"/>
<dbReference type="RefSeq" id="WP_178930939.1">
    <property type="nucleotide sequence ID" value="NZ_JACBAZ010000001.1"/>
</dbReference>
<comment type="caution">
    <text evidence="1">The sequence shown here is derived from an EMBL/GenBank/DDBJ whole genome shotgun (WGS) entry which is preliminary data.</text>
</comment>
<keyword evidence="2" id="KW-1185">Reference proteome</keyword>
<reference evidence="1 2" key="1">
    <citation type="submission" date="2020-07" db="EMBL/GenBank/DDBJ databases">
        <title>Roseicoccus Jingziensis gen. nov., sp. nov., isolated from coastal seawater.</title>
        <authorList>
            <person name="Feng X."/>
        </authorList>
    </citation>
    <scope>NUCLEOTIDE SEQUENCE [LARGE SCALE GENOMIC DNA]</scope>
    <source>
        <strain evidence="1 2">N1E253</strain>
    </source>
</reference>
<sequence length="360" mass="39344">MPEANHSAVLAKGKRQKNDPRMHLKALIVIAMGHGLCDDGAVKVACLLVSWMLYSSLACMAGGSVMDDLGIVPAATAKQQSLFGAPDIQFASKKESDWPLGYVVGSASYTYRASADFDSLPGEVSSEETRAFLPFLALNQDEYHLFAWLYYGSSRSDFRGDFGLLSQETLEGIYVPIVFVHDVSSDWVWGGMIMPGMTGDGGSDGMMLGAALALGYAWNENLEVFAGVYAQFGYGNDFAVPGVGFIWRPAPRWQAYLLPPIGGVNYSINDQWLVGLYGRYTWPTWYVEGNGVAPDRYVKLGGMQFGVRVEGQLYKALWGFAGAGVSVGQGFEVEDLSNKSLFEEDIELSPYLQLGINLRF</sequence>
<accession>A0A851GH09</accession>
<dbReference type="EMBL" id="JACBAZ010000001">
    <property type="protein sequence ID" value="NWK54407.1"/>
    <property type="molecule type" value="Genomic_DNA"/>
</dbReference>
<evidence type="ECO:0000313" key="2">
    <source>
        <dbReference type="Proteomes" id="UP000557872"/>
    </source>
</evidence>
<proteinExistence type="predicted"/>
<organism evidence="1 2">
    <name type="scientific">Oceaniferula marina</name>
    <dbReference type="NCBI Taxonomy" id="2748318"/>
    <lineage>
        <taxon>Bacteria</taxon>
        <taxon>Pseudomonadati</taxon>
        <taxon>Verrucomicrobiota</taxon>
        <taxon>Verrucomicrobiia</taxon>
        <taxon>Verrucomicrobiales</taxon>
        <taxon>Verrucomicrobiaceae</taxon>
        <taxon>Oceaniferula</taxon>
    </lineage>
</organism>
<dbReference type="Proteomes" id="UP000557872">
    <property type="component" value="Unassembled WGS sequence"/>
</dbReference>
<protein>
    <submittedName>
        <fullName evidence="1">Uncharacterized protein</fullName>
    </submittedName>
</protein>
<name>A0A851GH09_9BACT</name>
<evidence type="ECO:0000313" key="1">
    <source>
        <dbReference type="EMBL" id="NWK54407.1"/>
    </source>
</evidence>